<evidence type="ECO:0000256" key="3">
    <source>
        <dbReference type="SAM" id="Phobius"/>
    </source>
</evidence>
<dbReference type="PROSITE" id="PS50885">
    <property type="entry name" value="HAMP"/>
    <property type="match status" value="1"/>
</dbReference>
<dbReference type="AlphaFoldDB" id="A0A7D5V9L7"/>
<dbReference type="SMART" id="SM00267">
    <property type="entry name" value="GGDEF"/>
    <property type="match status" value="1"/>
</dbReference>
<dbReference type="EC" id="2.7.7.65" evidence="1"/>
<dbReference type="InterPro" id="IPR043128">
    <property type="entry name" value="Rev_trsase/Diguanyl_cyclase"/>
</dbReference>
<protein>
    <recommendedName>
        <fullName evidence="1">diguanylate cyclase</fullName>
        <ecNumber evidence="1">2.7.7.65</ecNumber>
    </recommendedName>
</protein>
<feature type="transmembrane region" description="Helical" evidence="3">
    <location>
        <begin position="142"/>
        <end position="168"/>
    </location>
</feature>
<name>A0A7D5V9L7_9NEIS</name>
<dbReference type="InterPro" id="IPR000160">
    <property type="entry name" value="GGDEF_dom"/>
</dbReference>
<sequence>MRFERFQSITRLLIRKIVWVSVVCALLIGSIRAFSLYRMSEHQFNDTLNVIAAVYVPQLAISVWDIEPKSIETQLHSMVESNDAIAFVRLELTSGRKFSYGHQATTAGLPPHHFVLYEPGTTSQVLGDLFVYADTANFYKMLVFQIGLSVFGYALLTLLICQLVRLILRRHLRKPLKEIAAFARELDAQKLLTPLHLTDREHVVPNEIDLVVAGFDMLQTELGRHIHHLDQLVAERTAQLEQAMQSIQLLSITDPLTGCYNRHYLNEQLERMASSESQQPLSVIFCDVDFFKQVNDKYGHKAGDDVLAKVGEVLRQSLRSESDWVARYGGEEFLLILPKTDLATAHQIAERLRLEIGELSFQCREQCFQISASFGVAEQLPAEGAHQLCERADQLLYQAKNSGRNRVCSA</sequence>
<dbReference type="KEGG" id="cfon:HZU75_08135"/>
<accession>A0A7D5V9L7</accession>
<dbReference type="Proteomes" id="UP000510822">
    <property type="component" value="Chromosome"/>
</dbReference>
<dbReference type="InterPro" id="IPR050469">
    <property type="entry name" value="Diguanylate_Cyclase"/>
</dbReference>
<dbReference type="NCBIfam" id="TIGR00254">
    <property type="entry name" value="GGDEF"/>
    <property type="match status" value="1"/>
</dbReference>
<evidence type="ECO:0000313" key="6">
    <source>
        <dbReference type="EMBL" id="QLI81499.1"/>
    </source>
</evidence>
<dbReference type="GO" id="GO:0005886">
    <property type="term" value="C:plasma membrane"/>
    <property type="evidence" value="ECO:0007669"/>
    <property type="project" value="TreeGrafter"/>
</dbReference>
<gene>
    <name evidence="6" type="ORF">HZU75_08135</name>
</gene>
<dbReference type="SUPFAM" id="SSF55073">
    <property type="entry name" value="Nucleotide cyclase"/>
    <property type="match status" value="1"/>
</dbReference>
<comment type="catalytic activity">
    <reaction evidence="2">
        <text>2 GTP = 3',3'-c-di-GMP + 2 diphosphate</text>
        <dbReference type="Rhea" id="RHEA:24898"/>
        <dbReference type="ChEBI" id="CHEBI:33019"/>
        <dbReference type="ChEBI" id="CHEBI:37565"/>
        <dbReference type="ChEBI" id="CHEBI:58805"/>
        <dbReference type="EC" id="2.7.7.65"/>
    </reaction>
</comment>
<dbReference type="PROSITE" id="PS50887">
    <property type="entry name" value="GGDEF"/>
    <property type="match status" value="1"/>
</dbReference>
<dbReference type="GO" id="GO:0043709">
    <property type="term" value="P:cell adhesion involved in single-species biofilm formation"/>
    <property type="evidence" value="ECO:0007669"/>
    <property type="project" value="TreeGrafter"/>
</dbReference>
<evidence type="ECO:0000256" key="2">
    <source>
        <dbReference type="ARBA" id="ARBA00034247"/>
    </source>
</evidence>
<dbReference type="PANTHER" id="PTHR45138:SF9">
    <property type="entry name" value="DIGUANYLATE CYCLASE DGCM-RELATED"/>
    <property type="match status" value="1"/>
</dbReference>
<dbReference type="GO" id="GO:1902201">
    <property type="term" value="P:negative regulation of bacterial-type flagellum-dependent cell motility"/>
    <property type="evidence" value="ECO:0007669"/>
    <property type="project" value="TreeGrafter"/>
</dbReference>
<dbReference type="InterPro" id="IPR003660">
    <property type="entry name" value="HAMP_dom"/>
</dbReference>
<dbReference type="GO" id="GO:0007165">
    <property type="term" value="P:signal transduction"/>
    <property type="evidence" value="ECO:0007669"/>
    <property type="project" value="InterPro"/>
</dbReference>
<evidence type="ECO:0000259" key="5">
    <source>
        <dbReference type="PROSITE" id="PS50887"/>
    </source>
</evidence>
<dbReference type="RefSeq" id="WP_180308624.1">
    <property type="nucleotide sequence ID" value="NZ_CP058952.1"/>
</dbReference>
<evidence type="ECO:0000313" key="7">
    <source>
        <dbReference type="Proteomes" id="UP000510822"/>
    </source>
</evidence>
<reference evidence="6 7" key="1">
    <citation type="journal article" date="2016" name="Int. J. Syst. Evol. Microbiol.">
        <title>Chitinibacter fontanus sp. nov., isolated from a spring.</title>
        <authorList>
            <person name="Sheu S.Y."/>
            <person name="Li Y.S."/>
            <person name="Young C.C."/>
            <person name="Chen W.M."/>
        </authorList>
    </citation>
    <scope>NUCLEOTIDE SEQUENCE [LARGE SCALE GENOMIC DNA]</scope>
    <source>
        <strain evidence="6 7">STM-7</strain>
    </source>
</reference>
<keyword evidence="3" id="KW-1133">Transmembrane helix</keyword>
<feature type="domain" description="HAMP" evidence="4">
    <location>
        <begin position="170"/>
        <end position="227"/>
    </location>
</feature>
<feature type="transmembrane region" description="Helical" evidence="3">
    <location>
        <begin position="12"/>
        <end position="34"/>
    </location>
</feature>
<keyword evidence="7" id="KW-1185">Reference proteome</keyword>
<keyword evidence="3" id="KW-0472">Membrane</keyword>
<dbReference type="Pfam" id="PF00990">
    <property type="entry name" value="GGDEF"/>
    <property type="match status" value="1"/>
</dbReference>
<dbReference type="EMBL" id="CP058952">
    <property type="protein sequence ID" value="QLI81499.1"/>
    <property type="molecule type" value="Genomic_DNA"/>
</dbReference>
<dbReference type="Gene3D" id="3.30.70.270">
    <property type="match status" value="1"/>
</dbReference>
<keyword evidence="3" id="KW-0812">Transmembrane</keyword>
<evidence type="ECO:0000256" key="1">
    <source>
        <dbReference type="ARBA" id="ARBA00012528"/>
    </source>
</evidence>
<evidence type="ECO:0000259" key="4">
    <source>
        <dbReference type="PROSITE" id="PS50885"/>
    </source>
</evidence>
<dbReference type="CDD" id="cd01949">
    <property type="entry name" value="GGDEF"/>
    <property type="match status" value="1"/>
</dbReference>
<dbReference type="GO" id="GO:0052621">
    <property type="term" value="F:diguanylate cyclase activity"/>
    <property type="evidence" value="ECO:0007669"/>
    <property type="project" value="UniProtKB-EC"/>
</dbReference>
<feature type="domain" description="GGDEF" evidence="5">
    <location>
        <begin position="279"/>
        <end position="410"/>
    </location>
</feature>
<dbReference type="InterPro" id="IPR029787">
    <property type="entry name" value="Nucleotide_cyclase"/>
</dbReference>
<dbReference type="PANTHER" id="PTHR45138">
    <property type="entry name" value="REGULATORY COMPONENTS OF SENSORY TRANSDUCTION SYSTEM"/>
    <property type="match status" value="1"/>
</dbReference>
<proteinExistence type="predicted"/>
<dbReference type="FunFam" id="3.30.70.270:FF:000001">
    <property type="entry name" value="Diguanylate cyclase domain protein"/>
    <property type="match status" value="1"/>
</dbReference>
<organism evidence="6 7">
    <name type="scientific">Chitinibacter fontanus</name>
    <dbReference type="NCBI Taxonomy" id="1737446"/>
    <lineage>
        <taxon>Bacteria</taxon>
        <taxon>Pseudomonadati</taxon>
        <taxon>Pseudomonadota</taxon>
        <taxon>Betaproteobacteria</taxon>
        <taxon>Neisseriales</taxon>
        <taxon>Chitinibacteraceae</taxon>
        <taxon>Chitinibacter</taxon>
    </lineage>
</organism>